<keyword evidence="8" id="KW-1185">Reference proteome</keyword>
<dbReference type="Proteomes" id="UP000652231">
    <property type="component" value="Unassembled WGS sequence"/>
</dbReference>
<evidence type="ECO:0000256" key="2">
    <source>
        <dbReference type="ARBA" id="ARBA00022801"/>
    </source>
</evidence>
<evidence type="ECO:0000313" key="8">
    <source>
        <dbReference type="Proteomes" id="UP000652231"/>
    </source>
</evidence>
<dbReference type="EC" id="3.5.1.3" evidence="3"/>
<evidence type="ECO:0000259" key="6">
    <source>
        <dbReference type="PROSITE" id="PS50263"/>
    </source>
</evidence>
<gene>
    <name evidence="7" type="ORF">GCM10011312_02530</name>
</gene>
<keyword evidence="2 7" id="KW-0378">Hydrolase</keyword>
<dbReference type="PROSITE" id="PS50263">
    <property type="entry name" value="CN_HYDROLASE"/>
    <property type="match status" value="1"/>
</dbReference>
<comment type="catalytic activity">
    <reaction evidence="4">
        <text>a monoamide of a dicarboxylate + H2O = a dicarboxylate + NH4(+)</text>
        <dbReference type="Rhea" id="RHEA:11716"/>
        <dbReference type="ChEBI" id="CHEBI:15377"/>
        <dbReference type="ChEBI" id="CHEBI:28938"/>
        <dbReference type="ChEBI" id="CHEBI:28965"/>
        <dbReference type="ChEBI" id="CHEBI:77450"/>
        <dbReference type="EC" id="3.5.1.3"/>
    </reaction>
</comment>
<name>A0A8J2V7S3_9FLAO</name>
<dbReference type="EMBL" id="BMGK01000001">
    <property type="protein sequence ID" value="GGD81642.1"/>
    <property type="molecule type" value="Genomic_DNA"/>
</dbReference>
<dbReference type="AlphaFoldDB" id="A0A8J2V7S3"/>
<dbReference type="SUPFAM" id="SSF56317">
    <property type="entry name" value="Carbon-nitrogen hydrolase"/>
    <property type="match status" value="1"/>
</dbReference>
<sequence>MKETLKLALIQAPLEWENPAANRAYFSGKISSISENVDLVILPEMFTTGFTMNATPNAEPMDGPTVEWMKTLAKEKNIAITGSVIIQENENYFNRMLFVTPEGVIGKYDKRHLFTLAKEEKTYSPGKEKVIIDYKGWNICLMICYDLRFPVWSRNVEGYELILYVANWPKARVNAWDILLQARAVENMAYCAGVNRVGMDGDGYEYVGHSAVYDGLGKLITDSLPEEEEIKIVSIDKEHLEKIRTQLKFLNDKDEFQLL</sequence>
<dbReference type="PANTHER" id="PTHR47799">
    <property type="entry name" value="OMEGA-AMIDASE YAFV"/>
    <property type="match status" value="1"/>
</dbReference>
<dbReference type="PANTHER" id="PTHR47799:SF1">
    <property type="entry name" value="OMEGA-AMIDASE YAFV"/>
    <property type="match status" value="1"/>
</dbReference>
<dbReference type="Gene3D" id="3.60.110.10">
    <property type="entry name" value="Carbon-nitrogen hydrolase"/>
    <property type="match status" value="1"/>
</dbReference>
<dbReference type="InterPro" id="IPR052737">
    <property type="entry name" value="Omega-amidase_YafV"/>
</dbReference>
<comment type="similarity">
    <text evidence="1">Belongs to the carbon-nitrogen hydrolase superfamily. NIT1/NIT2 family.</text>
</comment>
<evidence type="ECO:0000256" key="3">
    <source>
        <dbReference type="ARBA" id="ARBA00039118"/>
    </source>
</evidence>
<dbReference type="InterPro" id="IPR036526">
    <property type="entry name" value="C-N_Hydrolase_sf"/>
</dbReference>
<organism evidence="7 8">
    <name type="scientific">Planktosalinus lacus</name>
    <dbReference type="NCBI Taxonomy" id="1526573"/>
    <lineage>
        <taxon>Bacteria</taxon>
        <taxon>Pseudomonadati</taxon>
        <taxon>Bacteroidota</taxon>
        <taxon>Flavobacteriia</taxon>
        <taxon>Flavobacteriales</taxon>
        <taxon>Flavobacteriaceae</taxon>
        <taxon>Planktosalinus</taxon>
    </lineage>
</organism>
<dbReference type="InterPro" id="IPR003010">
    <property type="entry name" value="C-N_Hydrolase"/>
</dbReference>
<evidence type="ECO:0000313" key="7">
    <source>
        <dbReference type="EMBL" id="GGD81642.1"/>
    </source>
</evidence>
<dbReference type="Pfam" id="PF00795">
    <property type="entry name" value="CN_hydrolase"/>
    <property type="match status" value="1"/>
</dbReference>
<protein>
    <recommendedName>
        <fullName evidence="5">Omega-amidase YafV</fullName>
        <ecNumber evidence="3">3.5.1.3</ecNumber>
    </recommendedName>
</protein>
<dbReference type="RefSeq" id="WP_188438669.1">
    <property type="nucleotide sequence ID" value="NZ_BMGK01000001.1"/>
</dbReference>
<dbReference type="NCBIfam" id="NF007757">
    <property type="entry name" value="PRK10438.1"/>
    <property type="match status" value="1"/>
</dbReference>
<proteinExistence type="inferred from homology"/>
<dbReference type="CDD" id="cd07575">
    <property type="entry name" value="Xc-1258_like"/>
    <property type="match status" value="1"/>
</dbReference>
<evidence type="ECO:0000256" key="4">
    <source>
        <dbReference type="ARBA" id="ARBA00052904"/>
    </source>
</evidence>
<reference evidence="7" key="2">
    <citation type="submission" date="2020-09" db="EMBL/GenBank/DDBJ databases">
        <authorList>
            <person name="Sun Q."/>
            <person name="Zhou Y."/>
        </authorList>
    </citation>
    <scope>NUCLEOTIDE SEQUENCE</scope>
    <source>
        <strain evidence="7">CGMCC 1.12924</strain>
    </source>
</reference>
<dbReference type="GO" id="GO:0050152">
    <property type="term" value="F:omega-amidase activity"/>
    <property type="evidence" value="ECO:0007669"/>
    <property type="project" value="UniProtKB-EC"/>
</dbReference>
<dbReference type="GO" id="GO:0106008">
    <property type="term" value="F:2-oxoglutaramate amidase activity"/>
    <property type="evidence" value="ECO:0007669"/>
    <property type="project" value="TreeGrafter"/>
</dbReference>
<evidence type="ECO:0000256" key="5">
    <source>
        <dbReference type="ARBA" id="ARBA00072139"/>
    </source>
</evidence>
<comment type="caution">
    <text evidence="7">The sequence shown here is derived from an EMBL/GenBank/DDBJ whole genome shotgun (WGS) entry which is preliminary data.</text>
</comment>
<accession>A0A8J2V7S3</accession>
<dbReference type="FunFam" id="3.60.110.10:FF:000004">
    <property type="entry name" value="Carbon-nitrogen hydrolase"/>
    <property type="match status" value="1"/>
</dbReference>
<feature type="domain" description="CN hydrolase" evidence="6">
    <location>
        <begin position="5"/>
        <end position="237"/>
    </location>
</feature>
<reference evidence="7" key="1">
    <citation type="journal article" date="2014" name="Int. J. Syst. Evol. Microbiol.">
        <title>Complete genome sequence of Corynebacterium casei LMG S-19264T (=DSM 44701T), isolated from a smear-ripened cheese.</title>
        <authorList>
            <consortium name="US DOE Joint Genome Institute (JGI-PGF)"/>
            <person name="Walter F."/>
            <person name="Albersmeier A."/>
            <person name="Kalinowski J."/>
            <person name="Ruckert C."/>
        </authorList>
    </citation>
    <scope>NUCLEOTIDE SEQUENCE</scope>
    <source>
        <strain evidence="7">CGMCC 1.12924</strain>
    </source>
</reference>
<evidence type="ECO:0000256" key="1">
    <source>
        <dbReference type="ARBA" id="ARBA00010613"/>
    </source>
</evidence>